<dbReference type="InterPro" id="IPR036249">
    <property type="entry name" value="Thioredoxin-like_sf"/>
</dbReference>
<reference evidence="1 2" key="1">
    <citation type="submission" date="2017-06" db="EMBL/GenBank/DDBJ databases">
        <title>Complete genome sequence of Paenibacillus donghaensis KCTC 13049T isolated from East Sea sediment, South Korea.</title>
        <authorList>
            <person name="Jung B.K."/>
            <person name="Hong S.-J."/>
            <person name="Shin J.-H."/>
        </authorList>
    </citation>
    <scope>NUCLEOTIDE SEQUENCE [LARGE SCALE GENOMIC DNA]</scope>
    <source>
        <strain evidence="1 2">KCTC 13049</strain>
    </source>
</reference>
<dbReference type="AlphaFoldDB" id="A0A2Z2K4U8"/>
<proteinExistence type="predicted"/>
<evidence type="ECO:0000313" key="1">
    <source>
        <dbReference type="EMBL" id="ASA19467.1"/>
    </source>
</evidence>
<dbReference type="Proteomes" id="UP000249890">
    <property type="component" value="Chromosome"/>
</dbReference>
<dbReference type="Gene3D" id="3.40.30.10">
    <property type="entry name" value="Glutaredoxin"/>
    <property type="match status" value="1"/>
</dbReference>
<accession>A0A2Z2K4U8</accession>
<evidence type="ECO:0000313" key="2">
    <source>
        <dbReference type="Proteomes" id="UP000249890"/>
    </source>
</evidence>
<dbReference type="OrthoDB" id="2738084at2"/>
<dbReference type="RefSeq" id="WP_087913491.1">
    <property type="nucleotide sequence ID" value="NZ_CP021780.1"/>
</dbReference>
<gene>
    <name evidence="1" type="ORF">B9T62_00525</name>
</gene>
<dbReference type="KEGG" id="pdh:B9T62_00525"/>
<keyword evidence="2" id="KW-1185">Reference proteome</keyword>
<evidence type="ECO:0008006" key="3">
    <source>
        <dbReference type="Google" id="ProtNLM"/>
    </source>
</evidence>
<dbReference type="SUPFAM" id="SSF52833">
    <property type="entry name" value="Thioredoxin-like"/>
    <property type="match status" value="1"/>
</dbReference>
<dbReference type="EMBL" id="CP021780">
    <property type="protein sequence ID" value="ASA19467.1"/>
    <property type="molecule type" value="Genomic_DNA"/>
</dbReference>
<name>A0A2Z2K4U8_9BACL</name>
<organism evidence="1 2">
    <name type="scientific">Paenibacillus donghaensis</name>
    <dbReference type="NCBI Taxonomy" id="414771"/>
    <lineage>
        <taxon>Bacteria</taxon>
        <taxon>Bacillati</taxon>
        <taxon>Bacillota</taxon>
        <taxon>Bacilli</taxon>
        <taxon>Bacillales</taxon>
        <taxon>Paenibacillaceae</taxon>
        <taxon>Paenibacillus</taxon>
    </lineage>
</organism>
<sequence length="152" mass="17504">MKSLDEIFGNKSSDQNNIRPLSIGENFPVNGNISNEGTHYLFCFLSLYCFDCVELLTHLAEINKRFYGEVTLYTDATLEENLEIKDHFDYEFMVLSYTKEELASLYHVYLTPYVFILDSKFSIIKACNIKDANDLLDVLELEGLVLSEKKTS</sequence>
<protein>
    <recommendedName>
        <fullName evidence="3">Alkyl hydroperoxide reductase subunit C/ Thiol specific antioxidant domain-containing protein</fullName>
    </recommendedName>
</protein>